<sequence length="189" mass="19635">MSESTDIYPIKDGSGDITISEGVSLGETPDLTWTATTPTADSKGQVVTITGSNNAPSTSAPLQFRSVGVSMGVPGTKAASSLFYGTKYGVATYNVHMDVTISTDGVNNVTGLGGVPLGISPISEEGIIKITLASDPGSPCISIPGGSRIDFMFTGNTTGPGRAHLVIHEYWYQAANKTRSDLYVEKIAN</sequence>
<accession>A0AAV9W8B9</accession>
<comment type="caution">
    <text evidence="1">The sequence shown here is derived from an EMBL/GenBank/DDBJ whole genome shotgun (WGS) entry which is preliminary data.</text>
</comment>
<dbReference type="EMBL" id="JAVHJL010000005">
    <property type="protein sequence ID" value="KAK6503174.1"/>
    <property type="molecule type" value="Genomic_DNA"/>
</dbReference>
<reference evidence="1 2" key="1">
    <citation type="submission" date="2023-08" db="EMBL/GenBank/DDBJ databases">
        <authorList>
            <person name="Palmer J.M."/>
        </authorList>
    </citation>
    <scope>NUCLEOTIDE SEQUENCE [LARGE SCALE GENOMIC DNA]</scope>
    <source>
        <strain evidence="1 2">TWF481</strain>
    </source>
</reference>
<protein>
    <submittedName>
        <fullName evidence="1">Uncharacterized protein</fullName>
    </submittedName>
</protein>
<organism evidence="1 2">
    <name type="scientific">Arthrobotrys musiformis</name>
    <dbReference type="NCBI Taxonomy" id="47236"/>
    <lineage>
        <taxon>Eukaryota</taxon>
        <taxon>Fungi</taxon>
        <taxon>Dikarya</taxon>
        <taxon>Ascomycota</taxon>
        <taxon>Pezizomycotina</taxon>
        <taxon>Orbiliomycetes</taxon>
        <taxon>Orbiliales</taxon>
        <taxon>Orbiliaceae</taxon>
        <taxon>Arthrobotrys</taxon>
    </lineage>
</organism>
<gene>
    <name evidence="1" type="ORF">TWF481_008207</name>
</gene>
<name>A0AAV9W8B9_9PEZI</name>
<keyword evidence="2" id="KW-1185">Reference proteome</keyword>
<evidence type="ECO:0000313" key="1">
    <source>
        <dbReference type="EMBL" id="KAK6503174.1"/>
    </source>
</evidence>
<evidence type="ECO:0000313" key="2">
    <source>
        <dbReference type="Proteomes" id="UP001370758"/>
    </source>
</evidence>
<proteinExistence type="predicted"/>
<dbReference type="AlphaFoldDB" id="A0AAV9W8B9"/>
<dbReference type="Proteomes" id="UP001370758">
    <property type="component" value="Unassembled WGS sequence"/>
</dbReference>